<feature type="compositionally biased region" description="Low complexity" evidence="1">
    <location>
        <begin position="58"/>
        <end position="71"/>
    </location>
</feature>
<evidence type="ECO:0000313" key="3">
    <source>
        <dbReference type="RefSeq" id="XP_022823265.1"/>
    </source>
</evidence>
<dbReference type="RefSeq" id="XP_022823265.1">
    <property type="nucleotide sequence ID" value="XM_022967497.1"/>
</dbReference>
<name>A0A9J7IU19_SPOLT</name>
<dbReference type="KEGG" id="sliu:111354171"/>
<gene>
    <name evidence="3" type="primary">LOC111354171</name>
</gene>
<evidence type="ECO:0000313" key="2">
    <source>
        <dbReference type="Proteomes" id="UP000301870"/>
    </source>
</evidence>
<evidence type="ECO:0000256" key="1">
    <source>
        <dbReference type="SAM" id="MobiDB-lite"/>
    </source>
</evidence>
<protein>
    <submittedName>
        <fullName evidence="3">Uncharacterized protein LOC111354171</fullName>
    </submittedName>
</protein>
<accession>A0A9J7IU19</accession>
<dbReference type="GeneID" id="111354171"/>
<dbReference type="OrthoDB" id="7186383at2759"/>
<sequence length="199" mass="22601">MLYFIRFRRKMSKLAVLILAIFFVIIRVKCFAEHQDDPDLIRKEDSDNLEQETEERSASPQPYSSASSKLSRPGLYPTQIRLVECYACVDCYKVLPNTTTKYCPFTNDPAKNNKCVVYTEKYKQMERPWYIRGCASERGSCSEITKAESANSRIVKLTQCSECEGDRCNVNGVARSLPNLIAAILFVVITPLMGKCALL</sequence>
<dbReference type="Proteomes" id="UP000301870">
    <property type="component" value="Chromosome 17"/>
</dbReference>
<reference evidence="3" key="1">
    <citation type="submission" date="2025-08" db="UniProtKB">
        <authorList>
            <consortium name="RefSeq"/>
        </authorList>
    </citation>
    <scope>IDENTIFICATION</scope>
    <source>
        <strain evidence="3">Ishihara</strain>
        <tissue evidence="3">Whole body</tissue>
    </source>
</reference>
<proteinExistence type="predicted"/>
<keyword evidence="2" id="KW-1185">Reference proteome</keyword>
<dbReference type="AlphaFoldDB" id="A0A9J7IU19"/>
<feature type="region of interest" description="Disordered" evidence="1">
    <location>
        <begin position="42"/>
        <end position="72"/>
    </location>
</feature>
<organism evidence="2 3">
    <name type="scientific">Spodoptera litura</name>
    <name type="common">Asian cotton leafworm</name>
    <dbReference type="NCBI Taxonomy" id="69820"/>
    <lineage>
        <taxon>Eukaryota</taxon>
        <taxon>Metazoa</taxon>
        <taxon>Ecdysozoa</taxon>
        <taxon>Arthropoda</taxon>
        <taxon>Hexapoda</taxon>
        <taxon>Insecta</taxon>
        <taxon>Pterygota</taxon>
        <taxon>Neoptera</taxon>
        <taxon>Endopterygota</taxon>
        <taxon>Lepidoptera</taxon>
        <taxon>Glossata</taxon>
        <taxon>Ditrysia</taxon>
        <taxon>Noctuoidea</taxon>
        <taxon>Noctuidae</taxon>
        <taxon>Amphipyrinae</taxon>
        <taxon>Spodoptera</taxon>
    </lineage>
</organism>